<name>A0AA39JTJ1_9AGAR</name>
<accession>A0AA39JTJ1</accession>
<evidence type="ECO:0008006" key="3">
    <source>
        <dbReference type="Google" id="ProtNLM"/>
    </source>
</evidence>
<dbReference type="EMBL" id="JAUEPT010000011">
    <property type="protein sequence ID" value="KAK0447630.1"/>
    <property type="molecule type" value="Genomic_DNA"/>
</dbReference>
<evidence type="ECO:0000313" key="1">
    <source>
        <dbReference type="EMBL" id="KAK0447630.1"/>
    </source>
</evidence>
<organism evidence="1 2">
    <name type="scientific">Armillaria borealis</name>
    <dbReference type="NCBI Taxonomy" id="47425"/>
    <lineage>
        <taxon>Eukaryota</taxon>
        <taxon>Fungi</taxon>
        <taxon>Dikarya</taxon>
        <taxon>Basidiomycota</taxon>
        <taxon>Agaricomycotina</taxon>
        <taxon>Agaricomycetes</taxon>
        <taxon>Agaricomycetidae</taxon>
        <taxon>Agaricales</taxon>
        <taxon>Marasmiineae</taxon>
        <taxon>Physalacriaceae</taxon>
        <taxon>Armillaria</taxon>
    </lineage>
</organism>
<proteinExistence type="predicted"/>
<protein>
    <recommendedName>
        <fullName evidence="3">F-box domain-containing protein</fullName>
    </recommendedName>
</protein>
<dbReference type="Proteomes" id="UP001175226">
    <property type="component" value="Unassembled WGS sequence"/>
</dbReference>
<dbReference type="Gene3D" id="3.80.10.10">
    <property type="entry name" value="Ribonuclease Inhibitor"/>
    <property type="match status" value="1"/>
</dbReference>
<dbReference type="InterPro" id="IPR032675">
    <property type="entry name" value="LRR_dom_sf"/>
</dbReference>
<reference evidence="1" key="1">
    <citation type="submission" date="2023-06" db="EMBL/GenBank/DDBJ databases">
        <authorList>
            <consortium name="Lawrence Berkeley National Laboratory"/>
            <person name="Ahrendt S."/>
            <person name="Sahu N."/>
            <person name="Indic B."/>
            <person name="Wong-Bajracharya J."/>
            <person name="Merenyi Z."/>
            <person name="Ke H.-M."/>
            <person name="Monk M."/>
            <person name="Kocsube S."/>
            <person name="Drula E."/>
            <person name="Lipzen A."/>
            <person name="Balint B."/>
            <person name="Henrissat B."/>
            <person name="Andreopoulos B."/>
            <person name="Martin F.M."/>
            <person name="Harder C.B."/>
            <person name="Rigling D."/>
            <person name="Ford K.L."/>
            <person name="Foster G.D."/>
            <person name="Pangilinan J."/>
            <person name="Papanicolaou A."/>
            <person name="Barry K."/>
            <person name="LaButti K."/>
            <person name="Viragh M."/>
            <person name="Koriabine M."/>
            <person name="Yan M."/>
            <person name="Riley R."/>
            <person name="Champramary S."/>
            <person name="Plett K.L."/>
            <person name="Tsai I.J."/>
            <person name="Slot J."/>
            <person name="Sipos G."/>
            <person name="Plett J."/>
            <person name="Nagy L.G."/>
            <person name="Grigoriev I.V."/>
        </authorList>
    </citation>
    <scope>NUCLEOTIDE SEQUENCE</scope>
    <source>
        <strain evidence="1">FPL87.14</strain>
    </source>
</reference>
<dbReference type="AlphaFoldDB" id="A0AA39JTJ1"/>
<comment type="caution">
    <text evidence="1">The sequence shown here is derived from an EMBL/GenBank/DDBJ whole genome shotgun (WGS) entry which is preliminary data.</text>
</comment>
<keyword evidence="2" id="KW-1185">Reference proteome</keyword>
<gene>
    <name evidence="1" type="ORF">EV421DRAFT_1926573</name>
</gene>
<sequence length="507" mass="57248">MPHSGHHFRTAYPGLSIKSKTHFRDQNVYGHHTSLNKPSSMKNRNCISALSPIHLVPVEILTLILQYAVDNPYNVFGLANGPWVFGRVCSKWRAITEHESCCWANMAISCRVEEKGKGKLAMLQHALTHSKNQPLSFSFACTPYNASGGMFFLALISNSTRWTHVSLCIGSTLISLLPLVHGKLPRLSYLKSRNTGAMYCQAIFAAFKDAPKLRVVHLDTQYAFHITLPFSNLVEFRHDRGRTPRCLLAAVTVRHYLDFIQHNTKLQSFYMITYSSDLIKNVLPLVHNSSLRELTASEPSLIRSLILPSLEVFNLHVCDPQYLQYADYGPHALQKLIKESQCSLVKLSVYGVRTNVIGSTHFIDILRLSPSLQELSLEWKEWNTLVAEEMEYLVKSMSVMKHSLTAPSAVEVIPQLERLQLCIDIPATVDPFVDAVANVRIDHAFVDMICCRPRLSTKVSARARGIPLTRRPFVIGDSELDRLREMRRDGHDISIEVYEGNAVLDVL</sequence>
<evidence type="ECO:0000313" key="2">
    <source>
        <dbReference type="Proteomes" id="UP001175226"/>
    </source>
</evidence>
<dbReference type="SUPFAM" id="SSF52047">
    <property type="entry name" value="RNI-like"/>
    <property type="match status" value="1"/>
</dbReference>